<protein>
    <submittedName>
        <fullName evidence="11">Aste57867_18370 protein</fullName>
    </submittedName>
</protein>
<accession>A0A485LBM8</accession>
<feature type="domain" description="Peptidase M3A/M3B catalytic" evidence="8">
    <location>
        <begin position="231"/>
        <end position="528"/>
    </location>
</feature>
<evidence type="ECO:0000256" key="1">
    <source>
        <dbReference type="ARBA" id="ARBA00006040"/>
    </source>
</evidence>
<evidence type="ECO:0000259" key="8">
    <source>
        <dbReference type="Pfam" id="PF01432"/>
    </source>
</evidence>
<reference evidence="10" key="2">
    <citation type="submission" date="2019-06" db="EMBL/GenBank/DDBJ databases">
        <title>Genomics analysis of Aphanomyces spp. identifies a new class of oomycete effector associated with host adaptation.</title>
        <authorList>
            <person name="Gaulin E."/>
        </authorList>
    </citation>
    <scope>NUCLEOTIDE SEQUENCE</scope>
    <source>
        <strain evidence="10">CBS 578.67</strain>
    </source>
</reference>
<evidence type="ECO:0000256" key="6">
    <source>
        <dbReference type="ARBA" id="ARBA00023049"/>
    </source>
</evidence>
<keyword evidence="4 7" id="KW-0378">Hydrolase</keyword>
<dbReference type="OrthoDB" id="534666at2759"/>
<dbReference type="SUPFAM" id="SSF55486">
    <property type="entry name" value="Metalloproteases ('zincins'), catalytic domain"/>
    <property type="match status" value="1"/>
</dbReference>
<dbReference type="PANTHER" id="PTHR11804">
    <property type="entry name" value="PROTEASE M3 THIMET OLIGOPEPTIDASE-RELATED"/>
    <property type="match status" value="1"/>
</dbReference>
<dbReference type="InterPro" id="IPR024077">
    <property type="entry name" value="Neurolysin/TOP_dom2"/>
</dbReference>
<evidence type="ECO:0000256" key="4">
    <source>
        <dbReference type="ARBA" id="ARBA00022801"/>
    </source>
</evidence>
<evidence type="ECO:0000256" key="2">
    <source>
        <dbReference type="ARBA" id="ARBA00022670"/>
    </source>
</evidence>
<dbReference type="Gene3D" id="1.10.1370.40">
    <property type="match status" value="1"/>
</dbReference>
<evidence type="ECO:0000256" key="3">
    <source>
        <dbReference type="ARBA" id="ARBA00022723"/>
    </source>
</evidence>
<evidence type="ECO:0000256" key="7">
    <source>
        <dbReference type="RuleBase" id="RU003435"/>
    </source>
</evidence>
<dbReference type="EMBL" id="CAADRA010006409">
    <property type="protein sequence ID" value="VFT95106.1"/>
    <property type="molecule type" value="Genomic_DNA"/>
</dbReference>
<dbReference type="GO" id="GO:0006508">
    <property type="term" value="P:proteolysis"/>
    <property type="evidence" value="ECO:0007669"/>
    <property type="project" value="UniProtKB-KW"/>
</dbReference>
<evidence type="ECO:0000313" key="12">
    <source>
        <dbReference type="Proteomes" id="UP000332933"/>
    </source>
</evidence>
<dbReference type="Proteomes" id="UP000332933">
    <property type="component" value="Unassembled WGS sequence"/>
</dbReference>
<proteinExistence type="inferred from homology"/>
<keyword evidence="3 7" id="KW-0479">Metal-binding</keyword>
<name>A0A485LBM8_9STRA</name>
<feature type="domain" description="Oligopeptidase A N-terminal" evidence="9">
    <location>
        <begin position="26"/>
        <end position="150"/>
    </location>
</feature>
<evidence type="ECO:0000313" key="11">
    <source>
        <dbReference type="EMBL" id="VFT95106.1"/>
    </source>
</evidence>
<dbReference type="InterPro" id="IPR024079">
    <property type="entry name" value="MetalloPept_cat_dom_sf"/>
</dbReference>
<dbReference type="AlphaFoldDB" id="A0A485LBM8"/>
<gene>
    <name evidence="11" type="primary">Aste57867_18370</name>
    <name evidence="10" type="ORF">As57867_018308</name>
    <name evidence="11" type="ORF">ASTE57867_18370</name>
</gene>
<dbReference type="EMBL" id="VJMH01006388">
    <property type="protein sequence ID" value="KAF0690223.1"/>
    <property type="molecule type" value="Genomic_DNA"/>
</dbReference>
<sequence length="540" mass="60456">MLPHAYTVPAFSTMAPSDIAATLRSTIDETTFDLNAFEDDLADPAAEFTWASVMDRLEIINDPLERLWRVVIHLTNVINSPELRAVETAMQAEVVALQNRCMQSPAIFHAMAALRASDEAVTYTVEQTRILHRAIHHAIITGVALVENERDRFNARSLRLTQLSMAFSNNVLDALNEFALVVHDKAELDGVPEEALALYAQNAVAAGFEDASFETGPWKVTLDRPCYLPIVKYCAYRPLREAIFRAYIAIASVPPHDNKAVVQEILQLRHAQARELGFDSYAELSLATKMAPSVSAVDEMVESLRSRCFDVSKAEIESLQAYASAHGQSDLLQPWDIAFWFGQLLLPSERLRKDAFDIDEEAMKAYFPLDRVLDGLFDLVSQLFGVRIVATQGIVDTWHRDVTFYEMRTVDEPGEPVIAGFYLDLFLRPGQKQNGSWIEVLSSRTSVLGTEKTPVRVPVYCLMLNLPTAMDKGPTLLSFSDVKALFNVFGYGLRMSLTQANYTASSRPSGVEWDCADMPGAFMSKFWGERGWWKMNCISV</sequence>
<dbReference type="GO" id="GO:0006518">
    <property type="term" value="P:peptide metabolic process"/>
    <property type="evidence" value="ECO:0007669"/>
    <property type="project" value="TreeGrafter"/>
</dbReference>
<comment type="similarity">
    <text evidence="1 7">Belongs to the peptidase M3 family.</text>
</comment>
<dbReference type="InterPro" id="IPR045666">
    <property type="entry name" value="OpdA_N"/>
</dbReference>
<organism evidence="11 12">
    <name type="scientific">Aphanomyces stellatus</name>
    <dbReference type="NCBI Taxonomy" id="120398"/>
    <lineage>
        <taxon>Eukaryota</taxon>
        <taxon>Sar</taxon>
        <taxon>Stramenopiles</taxon>
        <taxon>Oomycota</taxon>
        <taxon>Saprolegniomycetes</taxon>
        <taxon>Saprolegniales</taxon>
        <taxon>Verrucalvaceae</taxon>
        <taxon>Aphanomyces</taxon>
    </lineage>
</organism>
<dbReference type="GO" id="GO:0004222">
    <property type="term" value="F:metalloendopeptidase activity"/>
    <property type="evidence" value="ECO:0007669"/>
    <property type="project" value="InterPro"/>
</dbReference>
<dbReference type="GO" id="GO:0046872">
    <property type="term" value="F:metal ion binding"/>
    <property type="evidence" value="ECO:0007669"/>
    <property type="project" value="UniProtKB-UniRule"/>
</dbReference>
<keyword evidence="2 7" id="KW-0645">Protease</keyword>
<dbReference type="InterPro" id="IPR001567">
    <property type="entry name" value="Pept_M3A_M3B_dom"/>
</dbReference>
<keyword evidence="12" id="KW-1185">Reference proteome</keyword>
<comment type="cofactor">
    <cofactor evidence="7">
        <name>Zn(2+)</name>
        <dbReference type="ChEBI" id="CHEBI:29105"/>
    </cofactor>
    <text evidence="7">Binds 1 zinc ion.</text>
</comment>
<evidence type="ECO:0000259" key="9">
    <source>
        <dbReference type="Pfam" id="PF19310"/>
    </source>
</evidence>
<dbReference type="InterPro" id="IPR045090">
    <property type="entry name" value="Pept_M3A_M3B"/>
</dbReference>
<keyword evidence="5 7" id="KW-0862">Zinc</keyword>
<dbReference type="Gene3D" id="3.40.390.10">
    <property type="entry name" value="Collagenase (Catalytic Domain)"/>
    <property type="match status" value="1"/>
</dbReference>
<evidence type="ECO:0000313" key="10">
    <source>
        <dbReference type="EMBL" id="KAF0690223.1"/>
    </source>
</evidence>
<evidence type="ECO:0000256" key="5">
    <source>
        <dbReference type="ARBA" id="ARBA00022833"/>
    </source>
</evidence>
<dbReference type="Pfam" id="PF01432">
    <property type="entry name" value="Peptidase_M3"/>
    <property type="match status" value="1"/>
</dbReference>
<reference evidence="11 12" key="1">
    <citation type="submission" date="2019-03" db="EMBL/GenBank/DDBJ databases">
        <authorList>
            <person name="Gaulin E."/>
            <person name="Dumas B."/>
        </authorList>
    </citation>
    <scope>NUCLEOTIDE SEQUENCE [LARGE SCALE GENOMIC DNA]</scope>
    <source>
        <strain evidence="11">CBS 568.67</strain>
    </source>
</reference>
<keyword evidence="6 7" id="KW-0482">Metalloprotease</keyword>
<dbReference type="Gene3D" id="1.10.1370.10">
    <property type="entry name" value="Neurolysin, domain 3"/>
    <property type="match status" value="1"/>
</dbReference>
<dbReference type="PANTHER" id="PTHR11804:SF83">
    <property type="entry name" value="LD37516P"/>
    <property type="match status" value="1"/>
</dbReference>
<dbReference type="Pfam" id="PF19310">
    <property type="entry name" value="TOP_N"/>
    <property type="match status" value="1"/>
</dbReference>